<dbReference type="PANTHER" id="PTHR42718">
    <property type="entry name" value="MAJOR FACILITATOR SUPERFAMILY MULTIDRUG TRANSPORTER MFSC"/>
    <property type="match status" value="1"/>
</dbReference>
<organism evidence="8 9">
    <name type="scientific">Caballeronia sordidicola</name>
    <name type="common">Burkholderia sordidicola</name>
    <dbReference type="NCBI Taxonomy" id="196367"/>
    <lineage>
        <taxon>Bacteria</taxon>
        <taxon>Pseudomonadati</taxon>
        <taxon>Pseudomonadota</taxon>
        <taxon>Betaproteobacteria</taxon>
        <taxon>Burkholderiales</taxon>
        <taxon>Burkholderiaceae</taxon>
        <taxon>Caballeronia</taxon>
    </lineage>
</organism>
<feature type="transmembrane region" description="Helical" evidence="6">
    <location>
        <begin position="277"/>
        <end position="300"/>
    </location>
</feature>
<dbReference type="PROSITE" id="PS50850">
    <property type="entry name" value="MFS"/>
    <property type="match status" value="1"/>
</dbReference>
<feature type="transmembrane region" description="Helical" evidence="6">
    <location>
        <begin position="85"/>
        <end position="104"/>
    </location>
</feature>
<evidence type="ECO:0000256" key="1">
    <source>
        <dbReference type="ARBA" id="ARBA00004141"/>
    </source>
</evidence>
<name>A0A158FS35_CABSO</name>
<dbReference type="Proteomes" id="UP000054893">
    <property type="component" value="Unassembled WGS sequence"/>
</dbReference>
<dbReference type="GO" id="GO:0022857">
    <property type="term" value="F:transmembrane transporter activity"/>
    <property type="evidence" value="ECO:0007669"/>
    <property type="project" value="InterPro"/>
</dbReference>
<evidence type="ECO:0000259" key="7">
    <source>
        <dbReference type="PROSITE" id="PS50850"/>
    </source>
</evidence>
<feature type="transmembrane region" description="Helical" evidence="6">
    <location>
        <begin position="436"/>
        <end position="458"/>
    </location>
</feature>
<dbReference type="OrthoDB" id="9807274at2"/>
<evidence type="ECO:0000256" key="4">
    <source>
        <dbReference type="ARBA" id="ARBA00022989"/>
    </source>
</evidence>
<dbReference type="EMBL" id="FCOC02000003">
    <property type="protein sequence ID" value="SAL22507.1"/>
    <property type="molecule type" value="Genomic_DNA"/>
</dbReference>
<evidence type="ECO:0000256" key="3">
    <source>
        <dbReference type="ARBA" id="ARBA00022692"/>
    </source>
</evidence>
<dbReference type="RefSeq" id="WP_060818228.1">
    <property type="nucleotide sequence ID" value="NZ_FCOC02000003.1"/>
</dbReference>
<dbReference type="InterPro" id="IPR036259">
    <property type="entry name" value="MFS_trans_sf"/>
</dbReference>
<sequence>MNSNLHASRAGLSTRQALIVTTASMGFVVSQLDVTIVNVALASMGRDLHASVANLQWTVDAYALAFAALMLSAGVLGDRFGARRLFVAGLALFALASAACGFAVDASQLIAARASQGIGAAAMLPNSLVLLNQSCGHDDGLRARAVSLWTAAGAVSIAAGPVAGGALIAAFGWRSIFWVNVPLCVAGIAATYAWIADKKPAQNALGIDLGGQLLAVVALTSFVGAMIELRPLGVAHPVVIGAMVLALLSAAGFVAVERRTPAPMLPPALFRNRTFNSAIAFGICVNLTYYGMVFVLSLYLQRVLGLSPLHAGFAFLPLTGGFLLSNLAAGPVVARFGSRRPMIAGALIDAIGFAALCFVDAGTPVALLLLPFLLIPTGMGLAVPAMTTAMLGTVEPARAGTASAVLNTARQAAGAIGVAVFGALASHAAAAETAQIVMGVELSAAISVALLLLAAVMAHRVKENNRKDAREGKPAQNISR</sequence>
<feature type="transmembrane region" description="Helical" evidence="6">
    <location>
        <begin position="412"/>
        <end position="430"/>
    </location>
</feature>
<dbReference type="PANTHER" id="PTHR42718:SF9">
    <property type="entry name" value="MAJOR FACILITATOR SUPERFAMILY MULTIDRUG TRANSPORTER MFSC"/>
    <property type="match status" value="1"/>
</dbReference>
<evidence type="ECO:0000313" key="9">
    <source>
        <dbReference type="Proteomes" id="UP000054893"/>
    </source>
</evidence>
<dbReference type="CDD" id="cd17321">
    <property type="entry name" value="MFS_MMR_MDR_like"/>
    <property type="match status" value="1"/>
</dbReference>
<feature type="transmembrane region" description="Helical" evidence="6">
    <location>
        <begin position="61"/>
        <end position="78"/>
    </location>
</feature>
<protein>
    <submittedName>
        <fullName evidence="8">Major facilitator transporter</fullName>
    </submittedName>
</protein>
<evidence type="ECO:0000256" key="6">
    <source>
        <dbReference type="SAM" id="Phobius"/>
    </source>
</evidence>
<evidence type="ECO:0000256" key="5">
    <source>
        <dbReference type="ARBA" id="ARBA00023136"/>
    </source>
</evidence>
<feature type="transmembrane region" description="Helical" evidence="6">
    <location>
        <begin position="341"/>
        <end position="361"/>
    </location>
</feature>
<keyword evidence="4 6" id="KW-1133">Transmembrane helix</keyword>
<dbReference type="Gene3D" id="1.20.1720.10">
    <property type="entry name" value="Multidrug resistance protein D"/>
    <property type="match status" value="1"/>
</dbReference>
<feature type="transmembrane region" description="Helical" evidence="6">
    <location>
        <begin position="17"/>
        <end position="41"/>
    </location>
</feature>
<evidence type="ECO:0000313" key="8">
    <source>
        <dbReference type="EMBL" id="SAL22507.1"/>
    </source>
</evidence>
<feature type="domain" description="Major facilitator superfamily (MFS) profile" evidence="7">
    <location>
        <begin position="19"/>
        <end position="466"/>
    </location>
</feature>
<proteinExistence type="predicted"/>
<feature type="transmembrane region" description="Helical" evidence="6">
    <location>
        <begin position="233"/>
        <end position="256"/>
    </location>
</feature>
<feature type="transmembrane region" description="Helical" evidence="6">
    <location>
        <begin position="367"/>
        <end position="391"/>
    </location>
</feature>
<accession>A0A158FS35</accession>
<dbReference type="InterPro" id="IPR011701">
    <property type="entry name" value="MFS"/>
</dbReference>
<evidence type="ECO:0000256" key="2">
    <source>
        <dbReference type="ARBA" id="ARBA00022448"/>
    </source>
</evidence>
<dbReference type="AlphaFoldDB" id="A0A158FS35"/>
<dbReference type="InterPro" id="IPR020846">
    <property type="entry name" value="MFS_dom"/>
</dbReference>
<dbReference type="GO" id="GO:0016020">
    <property type="term" value="C:membrane"/>
    <property type="evidence" value="ECO:0007669"/>
    <property type="project" value="UniProtKB-SubCell"/>
</dbReference>
<dbReference type="SUPFAM" id="SSF103473">
    <property type="entry name" value="MFS general substrate transporter"/>
    <property type="match status" value="1"/>
</dbReference>
<keyword evidence="2" id="KW-0813">Transport</keyword>
<keyword evidence="5 6" id="KW-0472">Membrane</keyword>
<comment type="subcellular location">
    <subcellularLocation>
        <location evidence="1">Membrane</location>
        <topology evidence="1">Multi-pass membrane protein</topology>
    </subcellularLocation>
</comment>
<dbReference type="Pfam" id="PF07690">
    <property type="entry name" value="MFS_1"/>
    <property type="match status" value="1"/>
</dbReference>
<feature type="transmembrane region" description="Helical" evidence="6">
    <location>
        <begin position="143"/>
        <end position="170"/>
    </location>
</feature>
<gene>
    <name evidence="8" type="ORF">AWB64_01716</name>
</gene>
<keyword evidence="3 6" id="KW-0812">Transmembrane</keyword>
<feature type="transmembrane region" description="Helical" evidence="6">
    <location>
        <begin position="176"/>
        <end position="195"/>
    </location>
</feature>
<dbReference type="Gene3D" id="1.20.1250.20">
    <property type="entry name" value="MFS general substrate transporter like domains"/>
    <property type="match status" value="1"/>
</dbReference>
<feature type="transmembrane region" description="Helical" evidence="6">
    <location>
        <begin position="312"/>
        <end position="334"/>
    </location>
</feature>
<reference evidence="8 9" key="1">
    <citation type="submission" date="2016-01" db="EMBL/GenBank/DDBJ databases">
        <authorList>
            <person name="Oliw E.H."/>
        </authorList>
    </citation>
    <scope>NUCLEOTIDE SEQUENCE [LARGE SCALE GENOMIC DNA]</scope>
    <source>
        <strain evidence="8">LMG 22029</strain>
    </source>
</reference>